<feature type="region of interest" description="Disordered" evidence="1">
    <location>
        <begin position="1468"/>
        <end position="1490"/>
    </location>
</feature>
<accession>A0A8J4CID5</accession>
<feature type="compositionally biased region" description="Low complexity" evidence="1">
    <location>
        <begin position="2420"/>
        <end position="2433"/>
    </location>
</feature>
<feature type="region of interest" description="Disordered" evidence="1">
    <location>
        <begin position="2297"/>
        <end position="2323"/>
    </location>
</feature>
<comment type="caution">
    <text evidence="2">The sequence shown here is derived from an EMBL/GenBank/DDBJ whole genome shotgun (WGS) entry which is preliminary data.</text>
</comment>
<reference evidence="2" key="1">
    <citation type="journal article" date="2021" name="Proc. Natl. Acad. Sci. U.S.A.">
        <title>Three genomes in the algal genus Volvox reveal the fate of a haploid sex-determining region after a transition to homothallism.</title>
        <authorList>
            <person name="Yamamoto K."/>
            <person name="Hamaji T."/>
            <person name="Kawai-Toyooka H."/>
            <person name="Matsuzaki R."/>
            <person name="Takahashi F."/>
            <person name="Nishimura Y."/>
            <person name="Kawachi M."/>
            <person name="Noguchi H."/>
            <person name="Minakuchi Y."/>
            <person name="Umen J.G."/>
            <person name="Toyoda A."/>
            <person name="Nozaki H."/>
        </authorList>
    </citation>
    <scope>NUCLEOTIDE SEQUENCE</scope>
    <source>
        <strain evidence="2">NIES-3786</strain>
    </source>
</reference>
<feature type="region of interest" description="Disordered" evidence="1">
    <location>
        <begin position="3209"/>
        <end position="3230"/>
    </location>
</feature>
<feature type="compositionally biased region" description="Polar residues" evidence="1">
    <location>
        <begin position="1879"/>
        <end position="1890"/>
    </location>
</feature>
<feature type="region of interest" description="Disordered" evidence="1">
    <location>
        <begin position="3064"/>
        <end position="3194"/>
    </location>
</feature>
<feature type="compositionally biased region" description="Low complexity" evidence="1">
    <location>
        <begin position="1957"/>
        <end position="1966"/>
    </location>
</feature>
<dbReference type="Proteomes" id="UP000747110">
    <property type="component" value="Unassembled WGS sequence"/>
</dbReference>
<protein>
    <submittedName>
        <fullName evidence="2">Uncharacterized protein</fullName>
    </submittedName>
</protein>
<feature type="region of interest" description="Disordered" evidence="1">
    <location>
        <begin position="2607"/>
        <end position="2630"/>
    </location>
</feature>
<feature type="region of interest" description="Disordered" evidence="1">
    <location>
        <begin position="2192"/>
        <end position="2215"/>
    </location>
</feature>
<evidence type="ECO:0000256" key="1">
    <source>
        <dbReference type="SAM" id="MobiDB-lite"/>
    </source>
</evidence>
<feature type="region of interest" description="Disordered" evidence="1">
    <location>
        <begin position="1857"/>
        <end position="1922"/>
    </location>
</feature>
<feature type="non-terminal residue" evidence="2">
    <location>
        <position position="3230"/>
    </location>
</feature>
<feature type="compositionally biased region" description="Acidic residues" evidence="1">
    <location>
        <begin position="3163"/>
        <end position="3190"/>
    </location>
</feature>
<feature type="region of interest" description="Disordered" evidence="1">
    <location>
        <begin position="1510"/>
        <end position="1532"/>
    </location>
</feature>
<feature type="compositionally biased region" description="Acidic residues" evidence="1">
    <location>
        <begin position="3114"/>
        <end position="3155"/>
    </location>
</feature>
<feature type="compositionally biased region" description="Basic and acidic residues" evidence="1">
    <location>
        <begin position="1984"/>
        <end position="1994"/>
    </location>
</feature>
<feature type="region of interest" description="Disordered" evidence="1">
    <location>
        <begin position="2520"/>
        <end position="2541"/>
    </location>
</feature>
<dbReference type="OrthoDB" id="553308at2759"/>
<dbReference type="EMBL" id="BNCP01000022">
    <property type="protein sequence ID" value="GIL81607.1"/>
    <property type="molecule type" value="Genomic_DNA"/>
</dbReference>
<proteinExistence type="predicted"/>
<feature type="compositionally biased region" description="Low complexity" evidence="1">
    <location>
        <begin position="1908"/>
        <end position="1921"/>
    </location>
</feature>
<feature type="region of interest" description="Disordered" evidence="1">
    <location>
        <begin position="2914"/>
        <end position="2938"/>
    </location>
</feature>
<gene>
    <name evidence="2" type="ORF">Vretifemale_10619</name>
</gene>
<keyword evidence="3" id="KW-1185">Reference proteome</keyword>
<feature type="region of interest" description="Disordered" evidence="1">
    <location>
        <begin position="2669"/>
        <end position="2703"/>
    </location>
</feature>
<feature type="compositionally biased region" description="Low complexity" evidence="1">
    <location>
        <begin position="52"/>
        <end position="105"/>
    </location>
</feature>
<feature type="region of interest" description="Disordered" evidence="1">
    <location>
        <begin position="2046"/>
        <end position="2076"/>
    </location>
</feature>
<evidence type="ECO:0000313" key="2">
    <source>
        <dbReference type="EMBL" id="GIL81607.1"/>
    </source>
</evidence>
<feature type="compositionally biased region" description="Low complexity" evidence="1">
    <location>
        <begin position="141"/>
        <end position="154"/>
    </location>
</feature>
<feature type="region of interest" description="Disordered" evidence="1">
    <location>
        <begin position="1934"/>
        <end position="2026"/>
    </location>
</feature>
<feature type="region of interest" description="Disordered" evidence="1">
    <location>
        <begin position="2230"/>
        <end position="2285"/>
    </location>
</feature>
<feature type="compositionally biased region" description="Low complexity" evidence="1">
    <location>
        <begin position="116"/>
        <end position="128"/>
    </location>
</feature>
<name>A0A8J4CID5_9CHLO</name>
<feature type="region of interest" description="Disordered" evidence="1">
    <location>
        <begin position="2094"/>
        <end position="2148"/>
    </location>
</feature>
<feature type="region of interest" description="Disordered" evidence="1">
    <location>
        <begin position="686"/>
        <end position="706"/>
    </location>
</feature>
<sequence length="3230" mass="329136">LAEALSGWTAAVVTGGGGAASAAAAAELAARLSQCGAWLLKYSRQSVQSNMAPAVAPSPSQSSAQTTPNDAAISDETTTAGSTSDATATEATVETAAVKAETAVGHFMPPPEILTARRPPTRRSSPGDTRGGQRDRALQRAASDAGSGSAATSSPVKYLKLPATRATPSLGDSLVAETERAAFLTVRSGAPVDSPRHMGGGDDNGSIACSSDGIASSRVGNAETGDRAAAAVLEVAAATPALPPKSMLKPKPVEDCPASMRQKAEEEGHAEAAVVRHVPPRPPPPAVAIVSHPAQRKEVSDIETKPMAADDLVGCTVTAIAPFGKPLPPTPPDGVVTETSSLELQDVVREQLNQQLQQQPQCPQTEPDPPQQLQTKNLNQANSLLAGSGTAYLQEMSPQLDRATALLRMAQDQVLPPLPSNTAVLLAALPGPFIAKAAAPLAPPAAVALKPGDVIEQIDQLLCQVITLTRLEGNVLSNGATKRGNFLAGAAATLAARSQLLRGVLALAATNGPAASAAAAAAETLLRARLSSGDGIAADHRQRECMMGLLAEAFALQGAVREVRGQLYGATRLYDEALEMCRTEAQGPAPPAEILLLRAALTAARGRCAVRLAALIPYAISEATPGSRPKPAPTDPWVTPYPIPWYVLAHPPRRSTRDSGICGDFGAAENEEATDSLAPGIGDVVASSENRDSRGQQRRMMPLPSLAPKPCPRVAMAAAEAVPRVAAELRVVCDALANSQGIVAAGGIAAAAPPPAQLMALAEVAVVLVRLQLLAAAAPSQSLLLHTDGGTRHNDQRRCLREAMMLAGAMVCWLPLAGANAGEGRGTTSDATSSWTAVAASGAAASPKPHRTVPRQAESALLAAVCATALTLVYGSPCMAPSHTAATASSGGASGNSTGHIAAVLAAISRSSQSPASDVTQPPAETTGIPCMTSDPWDQVWEWGKIALNARQELYGVDSEPALDAQAFLAYVAGAGLGLWHVAEPLLVSLLALRDEKLGPAHPATQATATYYLDLLLRNNRFRTAENVLRRLLPRALIHQRQLLQQQAQPAASGSTNAAAVAASGSSSLVSAFAAHRAGGAAKEGKRPCIVTASAAPSSPLPLLELQHRLEELKRANTPTSAAAAAVAAPPMPGMASAVRGGIEGSASKGELATPMQTAMMQPKVVATAIPQSAPAELLEERTPTTGSAAATPPAAAASPADATAAIIATPAATAPLLAAEATAAASKMKPLKGTSVVAVATDAAETATVAETAAARSRSPDPAAGALPQPAVATTTATALPNDHCKEDSCGRFGHRVSIPQEVRAPQAPVSVIVPALAEPVPQAATAQVAAVAVAGDVLAGAQARGSLVETTTVQAQPREAAAAATAGEKPKVAAMASTAALETKVAAAATATALPDAAPMVAVTGGTGTTAAGQPRVSGAMMASEDEPLEVSETASEVVAAAGPTAIVPPRRRETISPTALPSLAAATAAMEPQQSKSQQQQPSAAPSRGLLGALSLRNAALPAWNDQKSAQGDVGVPAAPVADAPAGRPQTHQLAFRRAAAALRMSAEAMDDAGALALGRKHTGGSSGGAGGDAAVATNDAAKGAMVTADTTATAVAAAVAVAEVTTIAGPCRQIHEQPTAPDAAPVAAVLSPLKRTSLKAVAASFKAGLAASPTSAVARTSSRTRSPSIRAVASSSPVCTGVREDSEPAVTRATRTLQDVSEQMDSRLTGIIADAGAHATVTATTAASAAAQTLLAAVQVKSGAVVTAHAVVDGKTEAPADEDVSKEGFKKPEAARGTEAAAQAEAAKAEVVMKAEVKATAEMEAEVKAEALVKAAVEAEAAMVQAATAPDARVAAAEAVKLDINETFQATTTGAVTTSRPSRMATTAPAPLVTEVQSTATSSSSVHGVDLGPAAPLDQPPQSQPSNEQSPPLTCRIPLPPRRRLELAFEQESDECRTGPRSVLPAQQPVPPQRSSQSPVQPEGEAETRPQLPKPQQSPKEPEMRADTASKLRSGPPANVSAVPGEEATMSPHEQLAREPVVASDDVVAPCAARSRSISLAGPASTEYDAGGDAAEQPIRGSVSPCDGPGSAIITIQAPTGYDADADKAEQLSCGSVSPAEAPAVSGSPVITTKAPTEDDAGGDAAKQPTRGSVSPAHGPGSAVITIQAPTGYDADADKAEQPIRGSVSPCDGPGSAIITVQAPIESDADADADKAEQPIRGSVSSCDGPGSAIITVQAPIEYDAGGHAAKQSTHGSVSPAHGPGSAVITIQAPTGYDAADDEAEQPIRGSVSPCDGPGSAIITVQAPIESDADADADADKAEQPIRGSVSPCDGPGSAIITIKAPTGYDADADKAKQLSCGSVSPAEAPAVSGSPVITTKAPTEDDASGDAAKRSTRGSVSPAEAPAVSVSPVITISVLEWHDTEDSGIKDATRGSVSSAKAPAGSGSPITTVPAGDEAVVRLTHGSVSPGDTSTCGNRTANLVLPPPSAAYRVEGEFHVRWESQPLGVLELAAEPHMSQSAVVGFELHMRPAQSSTPVAVESSASPPASAKTTPPLLAAGSTMRQLDTSVESAAVPSLHQSLVLPLHSCPFSKEQQQQLPAPSLVASISALLAAVTPFASPAPMTSPSGCRTSPPSPLPFHIENTSAGSAVTSTAAPPPANVGRNPIRSEITCMKDIVQYYEETEDTDEEGGGQLQPLQLSEGLQPPSLLDQHASTLSSQSSTAITAAVASPPALESLLALDNLPSPLQPRPSSMDFSAPVPLQPLPLEPLPYMQDPLPSMQLPLLAAPGMMAVDSPAMSWTSVGAAVPPVGAPEEISAGVRVCPDTDISLIHVRSLCGYGLRRLEVERGAVLARDGGDKTCHSYSSSPLAMGESPLGMAAVMAAEASAPDAGQRAAGNIVVAGMKDGVQPPWKGSESLRQHVVGLGPVPRPSDAQRLRRLPPPGQKKLPGWQTGIQQPTVAVALEAPTAVAAAAVYHQQRFRSTGSCNLSATNCAEFGFPLSNPRINVTRRRTAEPFEVEFDDSVSTAGQQQQPLPHMPDPTEMEWGLGMSGGCASVGIASVGTHSTRWEGLEDVEEDLGRENEEWLGSAEETEQGRSVEVVEAGESSESVRESEGVGSMAGRAEEDQHEELEEGEWCGAVDEAEEGEEYEEGEWCGVLEEEKEEEQQGEWKWEEAWQEGEEEGEWCGGEAEEEGEWEKDAEEPQLGTAMAVWGAAVVVTAGGAAPDEKPATASAATERLRLR</sequence>
<feature type="compositionally biased region" description="Polar residues" evidence="1">
    <location>
        <begin position="2609"/>
        <end position="2619"/>
    </location>
</feature>
<feature type="compositionally biased region" description="Low complexity" evidence="1">
    <location>
        <begin position="1515"/>
        <end position="1530"/>
    </location>
</feature>
<feature type="region of interest" description="Disordered" evidence="1">
    <location>
        <begin position="2345"/>
        <end position="2392"/>
    </location>
</feature>
<feature type="region of interest" description="Disordered" evidence="1">
    <location>
        <begin position="51"/>
        <end position="155"/>
    </location>
</feature>
<evidence type="ECO:0000313" key="3">
    <source>
        <dbReference type="Proteomes" id="UP000747110"/>
    </source>
</evidence>
<feature type="compositionally biased region" description="Low complexity" evidence="1">
    <location>
        <begin position="3083"/>
        <end position="3095"/>
    </location>
</feature>
<feature type="region of interest" description="Disordered" evidence="1">
    <location>
        <begin position="2412"/>
        <end position="2439"/>
    </location>
</feature>
<organism evidence="2 3">
    <name type="scientific">Volvox reticuliferus</name>
    <dbReference type="NCBI Taxonomy" id="1737510"/>
    <lineage>
        <taxon>Eukaryota</taxon>
        <taxon>Viridiplantae</taxon>
        <taxon>Chlorophyta</taxon>
        <taxon>core chlorophytes</taxon>
        <taxon>Chlorophyceae</taxon>
        <taxon>CS clade</taxon>
        <taxon>Chlamydomonadales</taxon>
        <taxon>Volvocaceae</taxon>
        <taxon>Volvox</taxon>
    </lineage>
</organism>